<dbReference type="Pfam" id="PF06776">
    <property type="entry name" value="IalB"/>
    <property type="match status" value="1"/>
</dbReference>
<name>A0ABS9AFC8_9GAMM</name>
<reference evidence="1 2" key="1">
    <citation type="journal article" date="2021" name="Front. Microbiol.">
        <title>Aerobic Denitrification and Heterotrophic Sulfur Oxidation in the Genus Halomonas Revealed by Six Novel Species Characterizations and Genome-Based Analysis.</title>
        <authorList>
            <person name="Wang L."/>
            <person name="Shao Z."/>
        </authorList>
    </citation>
    <scope>NUCLEOTIDE SEQUENCE [LARGE SCALE GENOMIC DNA]</scope>
    <source>
        <strain evidence="1 2">MCCC 1A11036</strain>
    </source>
</reference>
<organism evidence="1 2">
    <name type="scientific">Billgrantia zhangzhouensis</name>
    <dbReference type="NCBI Taxonomy" id="2733481"/>
    <lineage>
        <taxon>Bacteria</taxon>
        <taxon>Pseudomonadati</taxon>
        <taxon>Pseudomonadota</taxon>
        <taxon>Gammaproteobacteria</taxon>
        <taxon>Oceanospirillales</taxon>
        <taxon>Halomonadaceae</taxon>
        <taxon>Billgrantia</taxon>
    </lineage>
</organism>
<gene>
    <name evidence="1" type="ORF">HOP51_10110</name>
</gene>
<accession>A0ABS9AFC8</accession>
<proteinExistence type="predicted"/>
<dbReference type="RefSeq" id="WP_234273800.1">
    <property type="nucleotide sequence ID" value="NZ_JABFTT010000007.1"/>
</dbReference>
<dbReference type="Proteomes" id="UP001320122">
    <property type="component" value="Unassembled WGS sequence"/>
</dbReference>
<comment type="caution">
    <text evidence="1">The sequence shown here is derived from an EMBL/GenBank/DDBJ whole genome shotgun (WGS) entry which is preliminary data.</text>
</comment>
<dbReference type="InterPro" id="IPR010642">
    <property type="entry name" value="Invasion_prot_B"/>
</dbReference>
<sequence>MKPSITRQTSALVALGIAGVLFPLSSPLMAQESAMPSLLPGGASSLTETHGDWTIRCQVVTQEEASERICAMSQRQANAQGQQVLAIELLPSPEGLEGAIVLPFGLAVTQPVALTIDEGEPINASFSTCLPAGCVVPIDASSDTLAAMRAGNQLVVSASNVNGQPLELPVSLMGFSAATNRIEALEE</sequence>
<keyword evidence="2" id="KW-1185">Reference proteome</keyword>
<dbReference type="Gene3D" id="2.60.40.1880">
    <property type="entry name" value="Invasion associated locus B (IalB) protein"/>
    <property type="match status" value="1"/>
</dbReference>
<dbReference type="EMBL" id="JABFTT010000007">
    <property type="protein sequence ID" value="MCE8020458.1"/>
    <property type="molecule type" value="Genomic_DNA"/>
</dbReference>
<evidence type="ECO:0000313" key="1">
    <source>
        <dbReference type="EMBL" id="MCE8020458.1"/>
    </source>
</evidence>
<dbReference type="InterPro" id="IPR038696">
    <property type="entry name" value="IalB_sf"/>
</dbReference>
<evidence type="ECO:0000313" key="2">
    <source>
        <dbReference type="Proteomes" id="UP001320122"/>
    </source>
</evidence>
<protein>
    <submittedName>
        <fullName evidence="1">Invasion associated locus B family protein</fullName>
    </submittedName>
</protein>